<comment type="caution">
    <text evidence="1">The sequence shown here is derived from an EMBL/GenBank/DDBJ whole genome shotgun (WGS) entry which is preliminary data.</text>
</comment>
<protein>
    <submittedName>
        <fullName evidence="1">Uncharacterized protein</fullName>
    </submittedName>
</protein>
<organism evidence="1 2">
    <name type="scientific">Characodon lateralis</name>
    <dbReference type="NCBI Taxonomy" id="208331"/>
    <lineage>
        <taxon>Eukaryota</taxon>
        <taxon>Metazoa</taxon>
        <taxon>Chordata</taxon>
        <taxon>Craniata</taxon>
        <taxon>Vertebrata</taxon>
        <taxon>Euteleostomi</taxon>
        <taxon>Actinopterygii</taxon>
        <taxon>Neopterygii</taxon>
        <taxon>Teleostei</taxon>
        <taxon>Neoteleostei</taxon>
        <taxon>Acanthomorphata</taxon>
        <taxon>Ovalentaria</taxon>
        <taxon>Atherinomorphae</taxon>
        <taxon>Cyprinodontiformes</taxon>
        <taxon>Goodeidae</taxon>
        <taxon>Characodon</taxon>
    </lineage>
</organism>
<evidence type="ECO:0000313" key="1">
    <source>
        <dbReference type="EMBL" id="MED6285815.1"/>
    </source>
</evidence>
<name>A0ABU7EF35_9TELE</name>
<dbReference type="EMBL" id="JAHUTJ010055669">
    <property type="protein sequence ID" value="MED6285815.1"/>
    <property type="molecule type" value="Genomic_DNA"/>
</dbReference>
<feature type="non-terminal residue" evidence="1">
    <location>
        <position position="1"/>
    </location>
</feature>
<reference evidence="1 2" key="1">
    <citation type="submission" date="2021-06" db="EMBL/GenBank/DDBJ databases">
        <authorList>
            <person name="Palmer J.M."/>
        </authorList>
    </citation>
    <scope>NUCLEOTIDE SEQUENCE [LARGE SCALE GENOMIC DNA]</scope>
    <source>
        <strain evidence="1 2">CL_MEX2019</strain>
        <tissue evidence="1">Muscle</tissue>
    </source>
</reference>
<sequence>LDSEFGRLTGEKAELFFRKWEANIIPKLKAVAALEPRLCPLLKGIEDMTEGIYVKPGIRELCK</sequence>
<gene>
    <name evidence="1" type="ORF">CHARACLAT_033060</name>
</gene>
<dbReference type="Proteomes" id="UP001352852">
    <property type="component" value="Unassembled WGS sequence"/>
</dbReference>
<evidence type="ECO:0000313" key="2">
    <source>
        <dbReference type="Proteomes" id="UP001352852"/>
    </source>
</evidence>
<keyword evidence="2" id="KW-1185">Reference proteome</keyword>
<accession>A0ABU7EF35</accession>
<proteinExistence type="predicted"/>